<feature type="transmembrane region" description="Helical" evidence="1">
    <location>
        <begin position="116"/>
        <end position="137"/>
    </location>
</feature>
<evidence type="ECO:0000313" key="2">
    <source>
        <dbReference type="EMBL" id="SHM24133.1"/>
    </source>
</evidence>
<dbReference type="Proteomes" id="UP000184394">
    <property type="component" value="Unassembled WGS sequence"/>
</dbReference>
<evidence type="ECO:0000313" key="3">
    <source>
        <dbReference type="Proteomes" id="UP000184394"/>
    </source>
</evidence>
<feature type="transmembrane region" description="Helical" evidence="1">
    <location>
        <begin position="56"/>
        <end position="82"/>
    </location>
</feature>
<keyword evidence="1" id="KW-0812">Transmembrane</keyword>
<dbReference type="AlphaFoldDB" id="A0A1M7H6Z4"/>
<feature type="transmembrane region" description="Helical" evidence="1">
    <location>
        <begin position="17"/>
        <end position="35"/>
    </location>
</feature>
<name>A0A1M7H6Z4_RUMFL</name>
<protein>
    <recommendedName>
        <fullName evidence="4">Stage II sporulation protein M</fullName>
    </recommendedName>
</protein>
<gene>
    <name evidence="2" type="ORF">SAMN04487860_102151</name>
</gene>
<evidence type="ECO:0000256" key="1">
    <source>
        <dbReference type="SAM" id="Phobius"/>
    </source>
</evidence>
<organism evidence="2 3">
    <name type="scientific">Ruminococcus flavefaciens</name>
    <dbReference type="NCBI Taxonomy" id="1265"/>
    <lineage>
        <taxon>Bacteria</taxon>
        <taxon>Bacillati</taxon>
        <taxon>Bacillota</taxon>
        <taxon>Clostridia</taxon>
        <taxon>Eubacteriales</taxon>
        <taxon>Oscillospiraceae</taxon>
        <taxon>Ruminococcus</taxon>
    </lineage>
</organism>
<evidence type="ECO:0008006" key="4">
    <source>
        <dbReference type="Google" id="ProtNLM"/>
    </source>
</evidence>
<feature type="transmembrane region" description="Helical" evidence="1">
    <location>
        <begin position="173"/>
        <end position="195"/>
    </location>
</feature>
<feature type="transmembrane region" description="Helical" evidence="1">
    <location>
        <begin position="88"/>
        <end position="109"/>
    </location>
</feature>
<keyword evidence="1" id="KW-0472">Membrane</keyword>
<accession>A0A1M7H6Z4</accession>
<reference evidence="2 3" key="1">
    <citation type="submission" date="2016-11" db="EMBL/GenBank/DDBJ databases">
        <authorList>
            <person name="Jaros S."/>
            <person name="Januszkiewicz K."/>
            <person name="Wedrychowicz H."/>
        </authorList>
    </citation>
    <scope>NUCLEOTIDE SEQUENCE [LARGE SCALE GENOMIC DNA]</scope>
    <source>
        <strain evidence="2 3">Y1</strain>
    </source>
</reference>
<proteinExistence type="predicted"/>
<keyword evidence="1" id="KW-1133">Transmembrane helix</keyword>
<dbReference type="EMBL" id="FRCT01000002">
    <property type="protein sequence ID" value="SHM24133.1"/>
    <property type="molecule type" value="Genomic_DNA"/>
</dbReference>
<sequence>MKHISTFSDKTVSRTSLGAYIPVIMAGIAIGSLMIKNRTLASSVFINQYFISANAGLSAFSLALGSFLSSLAFTAAAFFFGLCALGKPFGALLLMYRGAGIGVSVALVYSCMGKNALLPLLVTILPKAVAFSISAILTVREVFRSSHIIFMYCIKGDTFTENTHSFRLYCIKFIVLILLSLIISAADGGLNYLCVNIIRQ</sequence>